<dbReference type="GO" id="GO:0040008">
    <property type="term" value="P:regulation of growth"/>
    <property type="evidence" value="ECO:0007669"/>
    <property type="project" value="UniProtKB-ARBA"/>
</dbReference>
<dbReference type="InterPro" id="IPR049883">
    <property type="entry name" value="NOTCH1_EGF-like"/>
</dbReference>
<feature type="domain" description="EGF-like" evidence="10">
    <location>
        <begin position="548"/>
        <end position="586"/>
    </location>
</feature>
<keyword evidence="5" id="KW-0325">Glycoprotein</keyword>
<feature type="domain" description="EGF-like" evidence="10">
    <location>
        <begin position="626"/>
        <end position="662"/>
    </location>
</feature>
<dbReference type="GO" id="GO:0003008">
    <property type="term" value="P:system process"/>
    <property type="evidence" value="ECO:0007669"/>
    <property type="project" value="UniProtKB-ARBA"/>
</dbReference>
<evidence type="ECO:0000256" key="3">
    <source>
        <dbReference type="ARBA" id="ARBA00022737"/>
    </source>
</evidence>
<feature type="domain" description="EGF-like" evidence="10">
    <location>
        <begin position="197"/>
        <end position="233"/>
    </location>
</feature>
<sequence>MSIYGSRCLSASACLISVALLLHTRNTISAQQSEGFFNGSSYVRLFSPISLHGHTGLSFRTCVGGELFSQTNGGNSISLDVQTDRLLFSVMVQGQNFDTQLNVRFLDNNWHTVNLLYRLGNLTLSVMGHSQVVANSTYNSEVLNHPELSNENSVLIVGKGFTGCLLEGPSIVFSRPLVQAHNVEWGPCPHTINSCTKMDHCRNKPCLLHGECISLPDRYECKCAAGYSGNNCEINNGSPCRRNNGNPCRNNGRCEEDAVGNYHCFCEGRFTGVHCETEISSHLCESNPCQNNGSCHVLDSNYECTCLPGFTGQDCETNINECLPNPCLHGGNCVDGINNYTCLCGRTGYKGMKCEQNINECENNPCLNQGSCFDTYGSYTCQCMRGFGGQNCELNLKECSSNPCRNGGVCKDSVGSYECQCFPGFTGTNCEVNINECEPGVCPADMECVDGVGTYQCVCRSGYPGTSLNCTGVGLCHSTPCLNGGICTDLGDRYNCKCPAGFSGNTCSVNIDECASGPCQNGGICIDHVHGYKCNCSEDFMGDNCELEYDVCGLLPCRNNGTCISIHNKRDYQCRCLSGFEGANCEVNIDDCVQASCPDNKVCIDGVNDYDCRCRQGFTGDNCTTSIDFCEDNPCQNNATCANTYGNYTCICPVGISGRDCEHDIDECSKSPEPCNNGICVNSVGSYLCFCSPGFTGDHCDLDIDECLSQPCRNNATCENRINSYHCVCTPGFTGKDCGIDINECASVPCKNGATCIDDIAAFRCVCPPGLTGTLCEIDIDDCEPLPCHNDGVCVDGINSFLCNCSDTGYEGYLCEKNIDDCLTAPCTNGAECHDGIKDYNCSCFEGYAGKNCEIDIDECESSPCQYGGTCLERSNQSLYRPAGSQPALFPEKFNYMSASGYKCVCVPGITGENCEINVNECDPEPCIHGSCKDVIGSYECECEDGYEGTQCEIEIDECERYTPCVHGTCSDRKANYYCDCEPKYGGKNCSVELTGCLDGPCLNNGTCKPYLENETNQKYNCSCPNGFHGQNCTEVTTMSLNGSSLILVNTTREEGYDIQFRFKTTLSNGLLAIGKGSTFYILELVHGKLNLHSSLLNKWEGVFIGSKLSDSNWQKVFVAINSSHLVLAANEEQTIYPINLNEATNVSYTSFPTTYLGGTLPYLSGLTHGPASFIGCTEDVVINGEWVLPNKHVKEAPYVPITLMGVEVGCPREDQCKPNPCHNGGTCTDLWRNFTCACERPYLGHTCQYNLTAATFGHENITESLVTVMVNDRARRSIRNVVDISMFIRTRQEDGTIFYLGSSSGIGSGEETFILAQLDAGELLVKIQFSGTLEKYTVGGQKLADGYNHLIQVVRNVTLVQVKMNGTEYFRKTISATGPLDVNVLYLGGMPQMGRTIRQVEAIPDRSEITKPPVNFKGIIQDVQISNGNRIMVVEFFPLGADDLEIPPPFGTVSFDKTMVLEGVVSDNSCRSNPCEHSGTCFVTWNDFSCECPRGYKGKMCQEMEFCQLQNCPLGSTCQNLDNGYECIANATFDGHNTSLSYSLHVTSNFSIKQLDTISITYRSRTGGTMLYINSGTEFFSVSVYNDEVTVAWKFNVMPLGQVYRFRKDEPDGNWTTVLIRMDNNGIMGKFSFASEDTAQSFSASVFPLESWKKLVTSSKIILGGRAGVQDNIAFADGVSVSSKHSYVTFGGEGFDTLGTGANENRVDYTSLPTVTTSALPSALEGAFFKGCLGEVRIGGLLLPYFTPDQLYSDNSSTQDSFELSAPRKRVYDMESGCRLCFESECSNGGHCADPAESYVCNCSAGFEGDGCTANINECEQNRCENNATCIDGIANYTCHCQQGWEGWLCDVDIDECTSNPCQHGGTCINGLGKFECNCTDEYMGLYCENFKLITCDNSPCLNGSTCTDVKNSKTGDNFTCTCMEGFVGPVCNKPYCMEQPCQHGGTCDLTGVAPLCRCYPGYRGKYCEEDINECAEGPDKASPCKNGANCTDGINNYICNCSGTGYKGLNCTEDIDECTRDLFLCGAGSCVNIPGSFRCQCPEGKCGSQCADDDPCSEKPCKNGGICFEKCDSSPGDYYCECPVAFKGKNCTEMFAEEASHNAVDIAIIVAPIVGLILLVAAVGLSVFITMARKKRATRGTYSPSQQEYCNPRVEMDNVMKPPPEERLI</sequence>
<dbReference type="OrthoDB" id="283575at2759"/>
<dbReference type="InterPro" id="IPR009030">
    <property type="entry name" value="Growth_fac_rcpt_cys_sf"/>
</dbReference>
<reference evidence="11 12" key="1">
    <citation type="submission" date="2017-12" db="EMBL/GenBank/DDBJ databases">
        <title>Hemimetabolous genomes reveal molecular basis of termite eusociality.</title>
        <authorList>
            <person name="Harrison M.C."/>
            <person name="Jongepier E."/>
            <person name="Robertson H.M."/>
            <person name="Arning N."/>
            <person name="Bitard-Feildel T."/>
            <person name="Chao H."/>
            <person name="Childers C.P."/>
            <person name="Dinh H."/>
            <person name="Doddapaneni H."/>
            <person name="Dugan S."/>
            <person name="Gowin J."/>
            <person name="Greiner C."/>
            <person name="Han Y."/>
            <person name="Hu H."/>
            <person name="Hughes D.S.T."/>
            <person name="Huylmans A.-K."/>
            <person name="Kemena C."/>
            <person name="Kremer L.P.M."/>
            <person name="Lee S.L."/>
            <person name="Lopez-Ezquerra A."/>
            <person name="Mallet L."/>
            <person name="Monroy-Kuhn J.M."/>
            <person name="Moser A."/>
            <person name="Murali S.C."/>
            <person name="Muzny D.M."/>
            <person name="Otani S."/>
            <person name="Piulachs M.-D."/>
            <person name="Poelchau M."/>
            <person name="Qu J."/>
            <person name="Schaub F."/>
            <person name="Wada-Katsumata A."/>
            <person name="Worley K.C."/>
            <person name="Xie Q."/>
            <person name="Ylla G."/>
            <person name="Poulsen M."/>
            <person name="Gibbs R.A."/>
            <person name="Schal C."/>
            <person name="Richards S."/>
            <person name="Belles X."/>
            <person name="Korb J."/>
            <person name="Bornberg-Bauer E."/>
        </authorList>
    </citation>
    <scope>NUCLEOTIDE SEQUENCE [LARGE SCALE GENOMIC DNA]</scope>
    <source>
        <tissue evidence="11">Whole body</tissue>
    </source>
</reference>
<feature type="disulfide bond" evidence="6">
    <location>
        <begin position="2084"/>
        <end position="2093"/>
    </location>
</feature>
<keyword evidence="3" id="KW-0677">Repeat</keyword>
<dbReference type="PANTHER" id="PTHR12916">
    <property type="entry name" value="CYTOCHROME C OXIDASE POLYPEPTIDE VIC-2"/>
    <property type="match status" value="1"/>
</dbReference>
<dbReference type="FunFam" id="2.10.25.10:FF:000173">
    <property type="entry name" value="Neurogenic locus notch protein 2"/>
    <property type="match status" value="2"/>
</dbReference>
<feature type="disulfide bond" evidence="6">
    <location>
        <begin position="1842"/>
        <end position="1851"/>
    </location>
</feature>
<dbReference type="InterPro" id="IPR000742">
    <property type="entry name" value="EGF"/>
</dbReference>
<feature type="domain" description="EGF-like" evidence="10">
    <location>
        <begin position="2016"/>
        <end position="2053"/>
    </location>
</feature>
<gene>
    <name evidence="11" type="ORF">B7P43_G11566</name>
</gene>
<evidence type="ECO:0000313" key="12">
    <source>
        <dbReference type="Proteomes" id="UP000235965"/>
    </source>
</evidence>
<dbReference type="FunFam" id="2.10.25.10:FF:000012">
    <property type="entry name" value="Delta-like protein"/>
    <property type="match status" value="2"/>
</dbReference>
<keyword evidence="12" id="KW-1185">Reference proteome</keyword>
<feature type="domain" description="EGF-like" evidence="10">
    <location>
        <begin position="395"/>
        <end position="431"/>
    </location>
</feature>
<feature type="domain" description="EGF-like" evidence="10">
    <location>
        <begin position="1780"/>
        <end position="1814"/>
    </location>
</feature>
<dbReference type="SMART" id="SM00282">
    <property type="entry name" value="LamG"/>
    <property type="match status" value="4"/>
</dbReference>
<feature type="disulfide bond" evidence="6">
    <location>
        <begin position="266"/>
        <end position="275"/>
    </location>
</feature>
<dbReference type="CDD" id="cd00054">
    <property type="entry name" value="EGF_CA"/>
    <property type="match status" value="26"/>
</dbReference>
<evidence type="ECO:0000256" key="4">
    <source>
        <dbReference type="ARBA" id="ARBA00023157"/>
    </source>
</evidence>
<feature type="domain" description="EGF-like" evidence="10">
    <location>
        <begin position="318"/>
        <end position="355"/>
    </location>
</feature>
<dbReference type="GO" id="GO:0048732">
    <property type="term" value="P:gland development"/>
    <property type="evidence" value="ECO:0007669"/>
    <property type="project" value="UniProtKB-ARBA"/>
</dbReference>
<dbReference type="FunFam" id="2.10.25.10:FF:000279">
    <property type="entry name" value="Neurogenic locus notch 1"/>
    <property type="match status" value="1"/>
</dbReference>
<feature type="domain" description="EGF-like" evidence="10">
    <location>
        <begin position="1213"/>
        <end position="1249"/>
    </location>
</feature>
<dbReference type="FunFam" id="2.10.25.10:FF:000520">
    <property type="entry name" value="Predicted protein"/>
    <property type="match status" value="1"/>
</dbReference>
<dbReference type="FunFam" id="2.10.25.10:FF:000122">
    <property type="entry name" value="Protein crumbs homolog 2"/>
    <property type="match status" value="3"/>
</dbReference>
<dbReference type="PROSITE" id="PS50026">
    <property type="entry name" value="EGF_3"/>
    <property type="match status" value="31"/>
</dbReference>
<feature type="disulfide bond" evidence="6">
    <location>
        <begin position="306"/>
        <end position="315"/>
    </location>
</feature>
<feature type="disulfide bond" evidence="6">
    <location>
        <begin position="943"/>
        <end position="952"/>
    </location>
</feature>
<feature type="domain" description="EGF-like" evidence="10">
    <location>
        <begin position="955"/>
        <end position="991"/>
    </location>
</feature>
<dbReference type="FunFam" id="2.10.25.10:FF:000575">
    <property type="entry name" value="Crumbs, isoform C"/>
    <property type="match status" value="1"/>
</dbReference>
<dbReference type="PRINTS" id="PR01983">
    <property type="entry name" value="NOTCH"/>
</dbReference>
<feature type="disulfide bond" evidence="6">
    <location>
        <begin position="1239"/>
        <end position="1248"/>
    </location>
</feature>
<dbReference type="InterPro" id="IPR013032">
    <property type="entry name" value="EGF-like_CS"/>
</dbReference>
<feature type="domain" description="EGF-like" evidence="10">
    <location>
        <begin position="856"/>
        <end position="916"/>
    </location>
</feature>
<feature type="disulfide bond" evidence="6">
    <location>
        <begin position="557"/>
        <end position="574"/>
    </location>
</feature>
<dbReference type="PROSITE" id="PS50025">
    <property type="entry name" value="LAM_G_DOMAIN"/>
    <property type="match status" value="3"/>
</dbReference>
<dbReference type="GO" id="GO:0120035">
    <property type="term" value="P:regulation of plasma membrane bounded cell projection organization"/>
    <property type="evidence" value="ECO:0007669"/>
    <property type="project" value="UniProtKB-ARBA"/>
</dbReference>
<dbReference type="GO" id="GO:0007411">
    <property type="term" value="P:axon guidance"/>
    <property type="evidence" value="ECO:0007669"/>
    <property type="project" value="UniProtKB-ARBA"/>
</dbReference>
<evidence type="ECO:0000256" key="8">
    <source>
        <dbReference type="SAM" id="SignalP"/>
    </source>
</evidence>
<feature type="domain" description="Laminin G" evidence="9">
    <location>
        <begin position="33"/>
        <end position="195"/>
    </location>
</feature>
<dbReference type="Pfam" id="PF12661">
    <property type="entry name" value="hEGF"/>
    <property type="match status" value="3"/>
</dbReference>
<comment type="caution">
    <text evidence="6">Lacks conserved residue(s) required for the propagation of feature annotation.</text>
</comment>
<dbReference type="Proteomes" id="UP000235965">
    <property type="component" value="Unassembled WGS sequence"/>
</dbReference>
<dbReference type="InterPro" id="IPR001881">
    <property type="entry name" value="EGF-like_Ca-bd_dom"/>
</dbReference>
<dbReference type="Pfam" id="PF07645">
    <property type="entry name" value="EGF_CA"/>
    <property type="match status" value="3"/>
</dbReference>
<dbReference type="GO" id="GO:0019904">
    <property type="term" value="F:protein domain specific binding"/>
    <property type="evidence" value="ECO:0007669"/>
    <property type="project" value="UniProtKB-ARBA"/>
</dbReference>
<feature type="domain" description="EGF-like" evidence="10">
    <location>
        <begin position="280"/>
        <end position="316"/>
    </location>
</feature>
<feature type="disulfide bond" evidence="6">
    <location>
        <begin position="1880"/>
        <end position="1889"/>
    </location>
</feature>
<dbReference type="GO" id="GO:0035282">
    <property type="term" value="P:segmentation"/>
    <property type="evidence" value="ECO:0007669"/>
    <property type="project" value="UniProtKB-ARBA"/>
</dbReference>
<feature type="disulfide bond" evidence="6">
    <location>
        <begin position="981"/>
        <end position="990"/>
    </location>
</feature>
<feature type="domain" description="EGF-like" evidence="10">
    <location>
        <begin position="818"/>
        <end position="854"/>
    </location>
</feature>
<feature type="disulfide bond" evidence="6">
    <location>
        <begin position="536"/>
        <end position="545"/>
    </location>
</feature>
<dbReference type="InterPro" id="IPR001791">
    <property type="entry name" value="Laminin_G"/>
</dbReference>
<feature type="disulfide bond" evidence="6">
    <location>
        <begin position="576"/>
        <end position="585"/>
    </location>
</feature>
<feature type="domain" description="Laminin G" evidence="9">
    <location>
        <begin position="1036"/>
        <end position="1211"/>
    </location>
</feature>
<dbReference type="SUPFAM" id="SSF57196">
    <property type="entry name" value="EGF/Laminin"/>
    <property type="match status" value="23"/>
</dbReference>
<dbReference type="PANTHER" id="PTHR12916:SF4">
    <property type="entry name" value="UNINFLATABLE, ISOFORM C"/>
    <property type="match status" value="1"/>
</dbReference>
<feature type="disulfide bond" evidence="6">
    <location>
        <begin position="691"/>
        <end position="700"/>
    </location>
</feature>
<feature type="signal peptide" evidence="8">
    <location>
        <begin position="1"/>
        <end position="30"/>
    </location>
</feature>
<evidence type="ECO:0000259" key="9">
    <source>
        <dbReference type="PROSITE" id="PS50025"/>
    </source>
</evidence>
<feature type="domain" description="EGF-like" evidence="10">
    <location>
        <begin position="779"/>
        <end position="816"/>
    </location>
</feature>
<keyword evidence="7" id="KW-0472">Membrane</keyword>
<dbReference type="GO" id="GO:0016318">
    <property type="term" value="P:ommatidial rotation"/>
    <property type="evidence" value="ECO:0007669"/>
    <property type="project" value="UniProtKB-ARBA"/>
</dbReference>
<feature type="transmembrane region" description="Helical" evidence="7">
    <location>
        <begin position="2108"/>
        <end position="2131"/>
    </location>
</feature>
<dbReference type="PRINTS" id="PR00010">
    <property type="entry name" value="EGFBLOOD"/>
</dbReference>
<dbReference type="GO" id="GO:0009952">
    <property type="term" value="P:anterior/posterior pattern specification"/>
    <property type="evidence" value="ECO:0007669"/>
    <property type="project" value="UniProtKB-ARBA"/>
</dbReference>
<dbReference type="FunFam" id="2.10.25.10:FF:000095">
    <property type="entry name" value="Notch, isoform B"/>
    <property type="match status" value="1"/>
</dbReference>
<dbReference type="Gene3D" id="2.10.25.10">
    <property type="entry name" value="Laminin"/>
    <property type="match status" value="31"/>
</dbReference>
<feature type="disulfide bond" evidence="6">
    <location>
        <begin position="1493"/>
        <end position="1502"/>
    </location>
</feature>
<feature type="disulfide bond" evidence="6">
    <location>
        <begin position="614"/>
        <end position="623"/>
    </location>
</feature>
<comment type="caution">
    <text evidence="11">The sequence shown here is derived from an EMBL/GenBank/DDBJ whole genome shotgun (WGS) entry which is preliminary data.</text>
</comment>
<feature type="disulfide bond" evidence="6">
    <location>
        <begin position="1024"/>
        <end position="1033"/>
    </location>
</feature>
<feature type="disulfide bond" evidence="6">
    <location>
        <begin position="1804"/>
        <end position="1813"/>
    </location>
</feature>
<dbReference type="GO" id="GO:0005911">
    <property type="term" value="C:cell-cell junction"/>
    <property type="evidence" value="ECO:0007669"/>
    <property type="project" value="UniProtKB-ARBA"/>
</dbReference>
<feature type="domain" description="EGF-like" evidence="10">
    <location>
        <begin position="236"/>
        <end position="276"/>
    </location>
</feature>
<feature type="domain" description="EGF-like" evidence="10">
    <location>
        <begin position="472"/>
        <end position="508"/>
    </location>
</feature>
<dbReference type="Pfam" id="PF00054">
    <property type="entry name" value="Laminin_G_1"/>
    <property type="match status" value="2"/>
</dbReference>
<feature type="disulfide bond" evidence="6">
    <location>
        <begin position="223"/>
        <end position="232"/>
    </location>
</feature>
<evidence type="ECO:0000256" key="2">
    <source>
        <dbReference type="ARBA" id="ARBA00022729"/>
    </source>
</evidence>
<feature type="domain" description="EGF-like" evidence="10">
    <location>
        <begin position="993"/>
        <end position="1034"/>
    </location>
</feature>
<dbReference type="FunFam" id="2.60.120.200:FF:000143">
    <property type="entry name" value="Crumbs, isoform D"/>
    <property type="match status" value="1"/>
</dbReference>
<dbReference type="GO" id="GO:0005509">
    <property type="term" value="F:calcium ion binding"/>
    <property type="evidence" value="ECO:0007669"/>
    <property type="project" value="InterPro"/>
</dbReference>
<dbReference type="SMART" id="SM00179">
    <property type="entry name" value="EGF_CA"/>
    <property type="match status" value="29"/>
</dbReference>
<feature type="domain" description="EGF-like" evidence="10">
    <location>
        <begin position="703"/>
        <end position="739"/>
    </location>
</feature>
<feature type="domain" description="EGF-like" evidence="10">
    <location>
        <begin position="433"/>
        <end position="471"/>
    </location>
</feature>
<dbReference type="Pfam" id="PF02210">
    <property type="entry name" value="Laminin_G_2"/>
    <property type="match status" value="1"/>
</dbReference>
<dbReference type="InterPro" id="IPR000152">
    <property type="entry name" value="EGF-type_Asp/Asn_hydroxyl_site"/>
</dbReference>
<keyword evidence="1 6" id="KW-0245">EGF-like domain</keyword>
<feature type="disulfide bond" evidence="6">
    <location>
        <begin position="729"/>
        <end position="738"/>
    </location>
</feature>
<keyword evidence="7" id="KW-0812">Transmembrane</keyword>
<feature type="disulfide bond" evidence="6">
    <location>
        <begin position="767"/>
        <end position="776"/>
    </location>
</feature>
<feature type="domain" description="EGF-like" evidence="10">
    <location>
        <begin position="1934"/>
        <end position="1970"/>
    </location>
</feature>
<dbReference type="GO" id="GO:0050769">
    <property type="term" value="P:positive regulation of neurogenesis"/>
    <property type="evidence" value="ECO:0007669"/>
    <property type="project" value="UniProtKB-ARBA"/>
</dbReference>
<dbReference type="EMBL" id="NEVH01006733">
    <property type="protein sequence ID" value="PNF36739.1"/>
    <property type="molecule type" value="Genomic_DNA"/>
</dbReference>
<dbReference type="SMART" id="SM00181">
    <property type="entry name" value="EGF"/>
    <property type="match status" value="31"/>
</dbReference>
<feature type="disulfide bond" evidence="6">
    <location>
        <begin position="906"/>
        <end position="915"/>
    </location>
</feature>
<organism evidence="11 12">
    <name type="scientific">Cryptotermes secundus</name>
    <dbReference type="NCBI Taxonomy" id="105785"/>
    <lineage>
        <taxon>Eukaryota</taxon>
        <taxon>Metazoa</taxon>
        <taxon>Ecdysozoa</taxon>
        <taxon>Arthropoda</taxon>
        <taxon>Hexapoda</taxon>
        <taxon>Insecta</taxon>
        <taxon>Pterygota</taxon>
        <taxon>Neoptera</taxon>
        <taxon>Polyneoptera</taxon>
        <taxon>Dictyoptera</taxon>
        <taxon>Blattodea</taxon>
        <taxon>Blattoidea</taxon>
        <taxon>Termitoidae</taxon>
        <taxon>Kalotermitidae</taxon>
        <taxon>Cryptotermitinae</taxon>
        <taxon>Cryptotermes</taxon>
    </lineage>
</organism>
<keyword evidence="4 6" id="KW-1015">Disulfide bond</keyword>
<feature type="disulfide bond" evidence="6">
    <location>
        <begin position="383"/>
        <end position="392"/>
    </location>
</feature>
<evidence type="ECO:0000313" key="11">
    <source>
        <dbReference type="EMBL" id="PNF36739.1"/>
    </source>
</evidence>
<dbReference type="InterPro" id="IPR013320">
    <property type="entry name" value="ConA-like_dom_sf"/>
</dbReference>
<feature type="disulfide bond" evidence="6">
    <location>
        <begin position="421"/>
        <end position="430"/>
    </location>
</feature>
<feature type="domain" description="EGF-like" evidence="10">
    <location>
        <begin position="1972"/>
        <end position="2014"/>
    </location>
</feature>
<dbReference type="PROSITE" id="PS00022">
    <property type="entry name" value="EGF_1"/>
    <property type="match status" value="26"/>
</dbReference>
<feature type="disulfide bond" evidence="6">
    <location>
        <begin position="498"/>
        <end position="507"/>
    </location>
</feature>
<protein>
    <submittedName>
        <fullName evidence="11">Protein crumbs</fullName>
    </submittedName>
</protein>
<dbReference type="PROSITE" id="PS00010">
    <property type="entry name" value="ASX_HYDROXYL"/>
    <property type="match status" value="21"/>
</dbReference>
<dbReference type="FunFam" id="2.10.25.10:FF:000208">
    <property type="entry name" value="Crumbs 2, cell polarity complex component"/>
    <property type="match status" value="1"/>
</dbReference>
<dbReference type="GO" id="GO:0048056">
    <property type="term" value="P:R3/R4 cell differentiation"/>
    <property type="evidence" value="ECO:0007669"/>
    <property type="project" value="UniProtKB-ARBA"/>
</dbReference>
<feature type="disulfide bond" evidence="6">
    <location>
        <begin position="844"/>
        <end position="853"/>
    </location>
</feature>
<keyword evidence="7" id="KW-1133">Transmembrane helix</keyword>
<dbReference type="FunFam" id="2.10.25.10:FF:000472">
    <property type="entry name" value="Uncharacterized protein, isoform A"/>
    <property type="match status" value="2"/>
</dbReference>
<dbReference type="FunFam" id="2.10.25.10:FF:000031">
    <property type="entry name" value="neurogenic locus notch homolog protein 3"/>
    <property type="match status" value="2"/>
</dbReference>
<proteinExistence type="predicted"/>
<feature type="disulfide bond" evidence="6">
    <location>
        <begin position="2043"/>
        <end position="2052"/>
    </location>
</feature>
<feature type="domain" description="EGF-like" evidence="10">
    <location>
        <begin position="357"/>
        <end position="393"/>
    </location>
</feature>
<feature type="chain" id="PRO_5014466210" evidence="8">
    <location>
        <begin position="31"/>
        <end position="2171"/>
    </location>
</feature>
<feature type="disulfide bond" evidence="6">
    <location>
        <begin position="1960"/>
        <end position="1969"/>
    </location>
</feature>
<feature type="domain" description="EGF-like" evidence="10">
    <location>
        <begin position="664"/>
        <end position="701"/>
    </location>
</feature>
<dbReference type="FunFam" id="2.10.25.10:FF:000123">
    <property type="entry name" value="Crumbs homolog 1 (Drosophila)"/>
    <property type="match status" value="2"/>
</dbReference>
<dbReference type="CDD" id="cd00110">
    <property type="entry name" value="LamG"/>
    <property type="match status" value="3"/>
</dbReference>
<keyword evidence="2 8" id="KW-0732">Signal</keyword>
<feature type="domain" description="EGF-like" evidence="10">
    <location>
        <begin position="510"/>
        <end position="546"/>
    </location>
</feature>
<feature type="domain" description="EGF-like" evidence="10">
    <location>
        <begin position="1816"/>
        <end position="1852"/>
    </location>
</feature>
<dbReference type="GO" id="GO:0048863">
    <property type="term" value="P:stem cell differentiation"/>
    <property type="evidence" value="ECO:0007669"/>
    <property type="project" value="UniProtKB-ARBA"/>
</dbReference>
<dbReference type="PROSITE" id="PS01187">
    <property type="entry name" value="EGF_CA"/>
    <property type="match status" value="8"/>
</dbReference>
<feature type="disulfide bond" evidence="6">
    <location>
        <begin position="922"/>
        <end position="932"/>
    </location>
</feature>
<dbReference type="SUPFAM" id="SSF57184">
    <property type="entry name" value="Growth factor receptor domain"/>
    <property type="match status" value="2"/>
</dbReference>
<evidence type="ECO:0000259" key="10">
    <source>
        <dbReference type="PROSITE" id="PS50026"/>
    </source>
</evidence>
<evidence type="ECO:0000256" key="5">
    <source>
        <dbReference type="ARBA" id="ARBA00023180"/>
    </source>
</evidence>
<name>A0A2J7R7D5_9NEOP</name>
<feature type="domain" description="EGF-like" evidence="10">
    <location>
        <begin position="741"/>
        <end position="777"/>
    </location>
</feature>
<evidence type="ECO:0000256" key="1">
    <source>
        <dbReference type="ARBA" id="ARBA00022536"/>
    </source>
</evidence>
<feature type="domain" description="Laminin G" evidence="9">
    <location>
        <begin position="1256"/>
        <end position="1471"/>
    </location>
</feature>
<dbReference type="GO" id="GO:0048646">
    <property type="term" value="P:anatomical structure formation involved in morphogenesis"/>
    <property type="evidence" value="ECO:0007669"/>
    <property type="project" value="UniProtKB-ARBA"/>
</dbReference>
<feature type="domain" description="EGF-like" evidence="10">
    <location>
        <begin position="2054"/>
        <end position="2094"/>
    </location>
</feature>
<evidence type="ECO:0000256" key="6">
    <source>
        <dbReference type="PROSITE-ProRule" id="PRU00076"/>
    </source>
</evidence>
<evidence type="ECO:0000256" key="7">
    <source>
        <dbReference type="SAM" id="Phobius"/>
    </source>
</evidence>
<dbReference type="InterPro" id="IPR018097">
    <property type="entry name" value="EGF_Ca-bd_CS"/>
</dbReference>
<feature type="disulfide bond" evidence="6">
    <location>
        <begin position="652"/>
        <end position="661"/>
    </location>
</feature>
<dbReference type="GO" id="GO:0030097">
    <property type="term" value="P:hemopoiesis"/>
    <property type="evidence" value="ECO:0007669"/>
    <property type="project" value="UniProtKB-ARBA"/>
</dbReference>
<dbReference type="Pfam" id="PF00008">
    <property type="entry name" value="EGF"/>
    <property type="match status" value="17"/>
</dbReference>
<dbReference type="Gene3D" id="2.60.120.200">
    <property type="match status" value="4"/>
</dbReference>
<dbReference type="FunFam" id="2.10.25.10:FF:000321">
    <property type="entry name" value="Protein delta homolog 1"/>
    <property type="match status" value="1"/>
</dbReference>
<feature type="domain" description="EGF-like" evidence="10">
    <location>
        <begin position="1893"/>
        <end position="1931"/>
    </location>
</feature>
<feature type="domain" description="EGF-like" evidence="10">
    <location>
        <begin position="1854"/>
        <end position="1890"/>
    </location>
</feature>
<feature type="domain" description="EGF-like" evidence="10">
    <location>
        <begin position="588"/>
        <end position="624"/>
    </location>
</feature>
<dbReference type="PROSITE" id="PS01186">
    <property type="entry name" value="EGF_2"/>
    <property type="match status" value="18"/>
</dbReference>
<feature type="domain" description="EGF-like" evidence="10">
    <location>
        <begin position="1467"/>
        <end position="1503"/>
    </location>
</feature>
<dbReference type="SUPFAM" id="SSF49899">
    <property type="entry name" value="Concanavalin A-like lectins/glucanases"/>
    <property type="match status" value="4"/>
</dbReference>
<accession>A0A2J7R7D5</accession>
<feature type="domain" description="EGF-like" evidence="10">
    <location>
        <begin position="918"/>
        <end position="953"/>
    </location>
</feature>